<evidence type="ECO:0000313" key="4">
    <source>
        <dbReference type="Proteomes" id="UP001230951"/>
    </source>
</evidence>
<dbReference type="RefSeq" id="WP_306964574.1">
    <property type="nucleotide sequence ID" value="NZ_JAUSRG010000027.1"/>
</dbReference>
<organism evidence="2 5">
    <name type="scientific">Arthrobacter bambusae</name>
    <dbReference type="NCBI Taxonomy" id="1338426"/>
    <lineage>
        <taxon>Bacteria</taxon>
        <taxon>Bacillati</taxon>
        <taxon>Actinomycetota</taxon>
        <taxon>Actinomycetes</taxon>
        <taxon>Micrococcales</taxon>
        <taxon>Micrococcaceae</taxon>
        <taxon>Arthrobacter</taxon>
    </lineage>
</organism>
<reference evidence="2 4" key="1">
    <citation type="submission" date="2023-07" db="EMBL/GenBank/DDBJ databases">
        <title>Sorghum-associated microbial communities from plants grown in Nebraska, USA.</title>
        <authorList>
            <person name="Schachtman D."/>
        </authorList>
    </citation>
    <scope>NUCLEOTIDE SEQUENCE</scope>
    <source>
        <strain evidence="2">DS1006</strain>
        <strain evidence="3 4">DS1016</strain>
    </source>
</reference>
<dbReference type="AlphaFoldDB" id="A0AAW8DN35"/>
<protein>
    <submittedName>
        <fullName evidence="2">Uncharacterized protein</fullName>
    </submittedName>
</protein>
<evidence type="ECO:0000256" key="1">
    <source>
        <dbReference type="SAM" id="MobiDB-lite"/>
    </source>
</evidence>
<dbReference type="Proteomes" id="UP001230951">
    <property type="component" value="Unassembled WGS sequence"/>
</dbReference>
<evidence type="ECO:0000313" key="2">
    <source>
        <dbReference type="EMBL" id="MDP9907785.1"/>
    </source>
</evidence>
<name>A0AAW8DN35_9MICC</name>
<proteinExistence type="predicted"/>
<keyword evidence="4" id="KW-1185">Reference proteome</keyword>
<sequence>MPVPVARPGHGKPNTCTVTLSLHGLRGTTGSRDRGPRAGACDAVAIIDDVTRARADRSGPDAGSHRDAGSDTGRHAAKGNRTFARHVSHPCTFLHNRKGIWLRRPWRDRRQARKPRR</sequence>
<accession>A0AAW8DN35</accession>
<dbReference type="Proteomes" id="UP001242995">
    <property type="component" value="Unassembled WGS sequence"/>
</dbReference>
<dbReference type="EMBL" id="JAUSRG010000027">
    <property type="protein sequence ID" value="MDP9907785.1"/>
    <property type="molecule type" value="Genomic_DNA"/>
</dbReference>
<evidence type="ECO:0000313" key="5">
    <source>
        <dbReference type="Proteomes" id="UP001242995"/>
    </source>
</evidence>
<dbReference type="EMBL" id="JAUSTF010000009">
    <property type="protein sequence ID" value="MDQ0181984.1"/>
    <property type="molecule type" value="Genomic_DNA"/>
</dbReference>
<evidence type="ECO:0000313" key="3">
    <source>
        <dbReference type="EMBL" id="MDQ0181984.1"/>
    </source>
</evidence>
<feature type="compositionally biased region" description="Basic and acidic residues" evidence="1">
    <location>
        <begin position="52"/>
        <end position="74"/>
    </location>
</feature>
<feature type="region of interest" description="Disordered" evidence="1">
    <location>
        <begin position="52"/>
        <end position="83"/>
    </location>
</feature>
<gene>
    <name evidence="2" type="ORF">J2S90_004780</name>
    <name evidence="3" type="ORF">J2S93_003431</name>
</gene>
<comment type="caution">
    <text evidence="2">The sequence shown here is derived from an EMBL/GenBank/DDBJ whole genome shotgun (WGS) entry which is preliminary data.</text>
</comment>